<reference evidence="2 3" key="1">
    <citation type="submission" date="2013-06" db="EMBL/GenBank/DDBJ databases">
        <title>Complete genome sequence of Paenibacillus mucilaginosus K02.</title>
        <authorList>
            <person name="Xiao B."/>
            <person name="Sun L."/>
            <person name="Xiao L."/>
            <person name="Lian B."/>
        </authorList>
    </citation>
    <scope>NUCLEOTIDE SEQUENCE [LARGE SCALE GENOMIC DNA]</scope>
    <source>
        <strain evidence="2 3">K02</strain>
    </source>
</reference>
<organism evidence="2 3">
    <name type="scientific">Paenibacillus mucilaginosus K02</name>
    <dbReference type="NCBI Taxonomy" id="997761"/>
    <lineage>
        <taxon>Bacteria</taxon>
        <taxon>Bacillati</taxon>
        <taxon>Bacillota</taxon>
        <taxon>Bacilli</taxon>
        <taxon>Bacillales</taxon>
        <taxon>Paenibacillaceae</taxon>
        <taxon>Paenibacillus</taxon>
    </lineage>
</organism>
<dbReference type="AlphaFoldDB" id="I0BHE3"/>
<proteinExistence type="predicted"/>
<name>I0BHE3_9BACL</name>
<evidence type="ECO:0000313" key="2">
    <source>
        <dbReference type="EMBL" id="AFH61790.1"/>
    </source>
</evidence>
<evidence type="ECO:0000256" key="1">
    <source>
        <dbReference type="SAM" id="MobiDB-lite"/>
    </source>
</evidence>
<dbReference type="HOGENOM" id="CLU_2118632_0_0_9"/>
<accession>I0BHE3</accession>
<protein>
    <submittedName>
        <fullName evidence="2">Uncharacterized protein</fullName>
    </submittedName>
</protein>
<evidence type="ECO:0000313" key="3">
    <source>
        <dbReference type="Proteomes" id="UP000007392"/>
    </source>
</evidence>
<dbReference type="EMBL" id="CP003422">
    <property type="protein sequence ID" value="AFH61790.1"/>
    <property type="molecule type" value="Genomic_DNA"/>
</dbReference>
<dbReference type="KEGG" id="pmw:B2K_13870"/>
<gene>
    <name evidence="2" type="ORF">B2K_13870</name>
</gene>
<feature type="region of interest" description="Disordered" evidence="1">
    <location>
        <begin position="88"/>
        <end position="114"/>
    </location>
</feature>
<dbReference type="Proteomes" id="UP000007392">
    <property type="component" value="Chromosome"/>
</dbReference>
<sequence>MSAQYSLLRTTVLLIMIRTGRPHVNNLDIIMYRRQDEHCLEASPKKFRTLAARATIRLCSSKAADRFNGPPLYPRLFLLLPLLKRKKPEEKHSASEGRYALIGRNKPSAEKAAA</sequence>